<evidence type="ECO:0000313" key="1">
    <source>
        <dbReference type="EMBL" id="KAI9913877.1"/>
    </source>
</evidence>
<accession>A0ACC0W5Q0</accession>
<proteinExistence type="predicted"/>
<keyword evidence="2" id="KW-1185">Reference proteome</keyword>
<gene>
    <name evidence="1" type="ORF">PsorP6_006469</name>
</gene>
<protein>
    <submittedName>
        <fullName evidence="1">Uncharacterized protein</fullName>
    </submittedName>
</protein>
<dbReference type="EMBL" id="CM047583">
    <property type="protein sequence ID" value="KAI9913877.1"/>
    <property type="molecule type" value="Genomic_DNA"/>
</dbReference>
<reference evidence="1 2" key="1">
    <citation type="journal article" date="2022" name="bioRxiv">
        <title>The genome of the oomycete Peronosclerospora sorghi, a cosmopolitan pathogen of maize and sorghum, is inflated with dispersed pseudogenes.</title>
        <authorList>
            <person name="Fletcher K."/>
            <person name="Martin F."/>
            <person name="Isakeit T."/>
            <person name="Cavanaugh K."/>
            <person name="Magill C."/>
            <person name="Michelmore R."/>
        </authorList>
    </citation>
    <scope>NUCLEOTIDE SEQUENCE [LARGE SCALE GENOMIC DNA]</scope>
    <source>
        <strain evidence="1">P6</strain>
    </source>
</reference>
<comment type="caution">
    <text evidence="1">The sequence shown here is derived from an EMBL/GenBank/DDBJ whole genome shotgun (WGS) entry which is preliminary data.</text>
</comment>
<sequence>MDVECIIMTLVYVERLLTATRGRLELQHATWHRMLFCAMVMASKVWDDLIMTNADFSHVEPNVSLQDMNELEIVYLHAVDYAVRVSDASYAKYYFHSRSMDATLGVVRVGDEWAPLNLDTLRKLQVLSDEYQARVKSFVPVPRRRSVTMCTTTDGAERVVHSW</sequence>
<organism evidence="1 2">
    <name type="scientific">Peronosclerospora sorghi</name>
    <dbReference type="NCBI Taxonomy" id="230839"/>
    <lineage>
        <taxon>Eukaryota</taxon>
        <taxon>Sar</taxon>
        <taxon>Stramenopiles</taxon>
        <taxon>Oomycota</taxon>
        <taxon>Peronosporomycetes</taxon>
        <taxon>Peronosporales</taxon>
        <taxon>Peronosporaceae</taxon>
        <taxon>Peronosclerospora</taxon>
    </lineage>
</organism>
<evidence type="ECO:0000313" key="2">
    <source>
        <dbReference type="Proteomes" id="UP001163321"/>
    </source>
</evidence>
<name>A0ACC0W5Q0_9STRA</name>
<dbReference type="Proteomes" id="UP001163321">
    <property type="component" value="Chromosome 4"/>
</dbReference>